<reference evidence="1" key="1">
    <citation type="submission" date="2019-12" db="EMBL/GenBank/DDBJ databases">
        <authorList>
            <consortium name="PulseNet: The National Subtyping Network for Foodborne Disease Surveillance"/>
            <person name="Tarr C.L."/>
            <person name="Trees E."/>
            <person name="Katz L.S."/>
            <person name="Carleton-Romer H.A."/>
            <person name="Stroika S."/>
            <person name="Kucerova Z."/>
            <person name="Roache K.F."/>
            <person name="Sabol A.L."/>
            <person name="Besser J."/>
            <person name="Gerner-Smidt P."/>
        </authorList>
    </citation>
    <scope>NUCLEOTIDE SEQUENCE</scope>
    <source>
        <strain evidence="1">PNUSAC014016</strain>
    </source>
</reference>
<proteinExistence type="predicted"/>
<dbReference type="AlphaFoldDB" id="A0A6F9JD12"/>
<name>A0A6F9JD12_CAMFE</name>
<dbReference type="EMBL" id="AANITE010000012">
    <property type="protein sequence ID" value="EDO9682747.1"/>
    <property type="molecule type" value="Genomic_DNA"/>
</dbReference>
<evidence type="ECO:0000313" key="1">
    <source>
        <dbReference type="EMBL" id="EDO9682747.1"/>
    </source>
</evidence>
<protein>
    <submittedName>
        <fullName evidence="1">Uncharacterized protein</fullName>
    </submittedName>
</protein>
<gene>
    <name evidence="1" type="ORF">GPS25_08655</name>
</gene>
<sequence>MRKALLNIQYEPSKRNKNLYLTSMAINKIIRFKNITNLKENIIKTLKDCDKILNKKIHFKPIYIDTNNGAQQVGYYANIFLELLDDNKKTFKKAYFGAWIEVNELVNFFNRKVA</sequence>
<comment type="caution">
    <text evidence="1">The sequence shown here is derived from an EMBL/GenBank/DDBJ whole genome shotgun (WGS) entry which is preliminary data.</text>
</comment>
<organism evidence="1">
    <name type="scientific">Campylobacter fetus</name>
    <dbReference type="NCBI Taxonomy" id="196"/>
    <lineage>
        <taxon>Bacteria</taxon>
        <taxon>Pseudomonadati</taxon>
        <taxon>Campylobacterota</taxon>
        <taxon>Epsilonproteobacteria</taxon>
        <taxon>Campylobacterales</taxon>
        <taxon>Campylobacteraceae</taxon>
        <taxon>Campylobacter</taxon>
    </lineage>
</organism>
<accession>A0A6F9JD12</accession>